<comment type="caution">
    <text evidence="2">The sequence shown here is derived from an EMBL/GenBank/DDBJ whole genome shotgun (WGS) entry which is preliminary data.</text>
</comment>
<reference evidence="2" key="1">
    <citation type="journal article" date="2022" name="bioRxiv">
        <title>Sequencing and chromosome-scale assembly of the giantPleurodeles waltlgenome.</title>
        <authorList>
            <person name="Brown T."/>
            <person name="Elewa A."/>
            <person name="Iarovenko S."/>
            <person name="Subramanian E."/>
            <person name="Araus A.J."/>
            <person name="Petzold A."/>
            <person name="Susuki M."/>
            <person name="Suzuki K.-i.T."/>
            <person name="Hayashi T."/>
            <person name="Toyoda A."/>
            <person name="Oliveira C."/>
            <person name="Osipova E."/>
            <person name="Leigh N.D."/>
            <person name="Simon A."/>
            <person name="Yun M.H."/>
        </authorList>
    </citation>
    <scope>NUCLEOTIDE SEQUENCE</scope>
    <source>
        <strain evidence="2">20211129_DDA</strain>
        <tissue evidence="2">Liver</tissue>
    </source>
</reference>
<evidence type="ECO:0000313" key="3">
    <source>
        <dbReference type="Proteomes" id="UP001066276"/>
    </source>
</evidence>
<name>A0AAV7WXF6_PLEWA</name>
<accession>A0AAV7WXF6</accession>
<organism evidence="2 3">
    <name type="scientific">Pleurodeles waltl</name>
    <name type="common">Iberian ribbed newt</name>
    <dbReference type="NCBI Taxonomy" id="8319"/>
    <lineage>
        <taxon>Eukaryota</taxon>
        <taxon>Metazoa</taxon>
        <taxon>Chordata</taxon>
        <taxon>Craniata</taxon>
        <taxon>Vertebrata</taxon>
        <taxon>Euteleostomi</taxon>
        <taxon>Amphibia</taxon>
        <taxon>Batrachia</taxon>
        <taxon>Caudata</taxon>
        <taxon>Salamandroidea</taxon>
        <taxon>Salamandridae</taxon>
        <taxon>Pleurodelinae</taxon>
        <taxon>Pleurodeles</taxon>
    </lineage>
</organism>
<dbReference type="AlphaFoldDB" id="A0AAV7WXF6"/>
<gene>
    <name evidence="2" type="ORF">NDU88_006384</name>
</gene>
<keyword evidence="3" id="KW-1185">Reference proteome</keyword>
<sequence length="155" mass="16837">MLSPGAVCLQFLADFHPSPCACCWATDESWARCRWKHAIGPAVTAINAAGPLIPTPLPYAREGSGGLIKRTSIVRMLLRQLRQWGRLRMMATSSKRDSAGAARPRQRGLRSSSLLPSLPGGLYSSSTHFCSSDAQLARAYHSSTRETPGRTSQEP</sequence>
<evidence type="ECO:0000256" key="1">
    <source>
        <dbReference type="SAM" id="MobiDB-lite"/>
    </source>
</evidence>
<dbReference type="Proteomes" id="UP001066276">
    <property type="component" value="Chromosome 1_1"/>
</dbReference>
<protein>
    <submittedName>
        <fullName evidence="2">Uncharacterized protein</fullName>
    </submittedName>
</protein>
<dbReference type="EMBL" id="JANPWB010000001">
    <property type="protein sequence ID" value="KAJ1218812.1"/>
    <property type="molecule type" value="Genomic_DNA"/>
</dbReference>
<feature type="region of interest" description="Disordered" evidence="1">
    <location>
        <begin position="92"/>
        <end position="114"/>
    </location>
</feature>
<evidence type="ECO:0000313" key="2">
    <source>
        <dbReference type="EMBL" id="KAJ1218812.1"/>
    </source>
</evidence>
<proteinExistence type="predicted"/>